<reference evidence="2 3" key="1">
    <citation type="journal article" date="2022" name="Res Sq">
        <title>Evolution of multicellular longitudinally dividing oral cavity symbionts (Neisseriaceae).</title>
        <authorList>
            <person name="Nyongesa S."/>
            <person name="Weber P."/>
            <person name="Bernet E."/>
            <person name="Pullido F."/>
            <person name="Nieckarz M."/>
            <person name="Delaby M."/>
            <person name="Nieves C."/>
            <person name="Viehboeck T."/>
            <person name="Krause N."/>
            <person name="Rivera-Millot A."/>
            <person name="Nakamura A."/>
            <person name="Vischer N."/>
            <person name="VanNieuwenhze M."/>
            <person name="Brun Y."/>
            <person name="Cava F."/>
            <person name="Bulgheresi S."/>
            <person name="Veyrier F."/>
        </authorList>
    </citation>
    <scope>NUCLEOTIDE SEQUENCE [LARGE SCALE GENOMIC DNA]</scope>
    <source>
        <strain evidence="2 3">CCUG 63373m</strain>
    </source>
</reference>
<dbReference type="Proteomes" id="UP000829817">
    <property type="component" value="Chromosome"/>
</dbReference>
<accession>A0ABY4DPS6</accession>
<dbReference type="RefSeq" id="WP_244784115.1">
    <property type="nucleotide sequence ID" value="NZ_CP091508.1"/>
</dbReference>
<gene>
    <name evidence="2" type="ORF">LVJ83_08640</name>
</gene>
<feature type="chain" id="PRO_5046800173" description="Periplasmic protein" evidence="1">
    <location>
        <begin position="25"/>
        <end position="95"/>
    </location>
</feature>
<keyword evidence="3" id="KW-1185">Reference proteome</keyword>
<evidence type="ECO:0000313" key="2">
    <source>
        <dbReference type="EMBL" id="UOO81046.1"/>
    </source>
</evidence>
<evidence type="ECO:0008006" key="4">
    <source>
        <dbReference type="Google" id="ProtNLM"/>
    </source>
</evidence>
<organism evidence="2 3">
    <name type="scientific">Uruburuella testudinis</name>
    <dbReference type="NCBI Taxonomy" id="1282863"/>
    <lineage>
        <taxon>Bacteria</taxon>
        <taxon>Pseudomonadati</taxon>
        <taxon>Pseudomonadota</taxon>
        <taxon>Betaproteobacteria</taxon>
        <taxon>Neisseriales</taxon>
        <taxon>Neisseriaceae</taxon>
        <taxon>Uruburuella</taxon>
    </lineage>
</organism>
<sequence>MKKTKIFALLAGAAALAFGVNAYAAKDIKVAANNTAYTQDDVQKLAATAVSMGVKEPVNLNLAGGSLTVSGSSATKCVFKVGSGSKPQIQGVNCK</sequence>
<name>A0ABY4DPS6_9NEIS</name>
<evidence type="ECO:0000313" key="3">
    <source>
        <dbReference type="Proteomes" id="UP000829817"/>
    </source>
</evidence>
<evidence type="ECO:0000256" key="1">
    <source>
        <dbReference type="SAM" id="SignalP"/>
    </source>
</evidence>
<protein>
    <recommendedName>
        <fullName evidence="4">Periplasmic protein</fullName>
    </recommendedName>
</protein>
<proteinExistence type="predicted"/>
<feature type="signal peptide" evidence="1">
    <location>
        <begin position="1"/>
        <end position="24"/>
    </location>
</feature>
<keyword evidence="1" id="KW-0732">Signal</keyword>
<dbReference type="EMBL" id="CP091508">
    <property type="protein sequence ID" value="UOO81046.1"/>
    <property type="molecule type" value="Genomic_DNA"/>
</dbReference>